<accession>B8H9Q4</accession>
<dbReference type="KEGG" id="ach:Achl_0288"/>
<keyword evidence="3" id="KW-1185">Reference proteome</keyword>
<dbReference type="OrthoDB" id="4948810at2"/>
<gene>
    <name evidence="2" type="ordered locus">Achl_0288</name>
</gene>
<dbReference type="EMBL" id="CP001341">
    <property type="protein sequence ID" value="ACL38288.1"/>
    <property type="molecule type" value="Genomic_DNA"/>
</dbReference>
<organism evidence="2 3">
    <name type="scientific">Pseudarthrobacter chlorophenolicus (strain ATCC 700700 / DSM 12829 / CIP 107037 / JCM 12360 / KCTC 9906 / NCIMB 13794 / A6)</name>
    <name type="common">Arthrobacter chlorophenolicus</name>
    <dbReference type="NCBI Taxonomy" id="452863"/>
    <lineage>
        <taxon>Bacteria</taxon>
        <taxon>Bacillati</taxon>
        <taxon>Actinomycetota</taxon>
        <taxon>Actinomycetes</taxon>
        <taxon>Micrococcales</taxon>
        <taxon>Micrococcaceae</taxon>
        <taxon>Pseudarthrobacter</taxon>
    </lineage>
</organism>
<evidence type="ECO:0000313" key="3">
    <source>
        <dbReference type="Proteomes" id="UP000002505"/>
    </source>
</evidence>
<dbReference type="RefSeq" id="WP_015935515.1">
    <property type="nucleotide sequence ID" value="NC_011886.1"/>
</dbReference>
<dbReference type="AlphaFoldDB" id="B8H9Q4"/>
<feature type="compositionally biased region" description="Basic and acidic residues" evidence="1">
    <location>
        <begin position="63"/>
        <end position="78"/>
    </location>
</feature>
<protein>
    <submittedName>
        <fullName evidence="2">Uncharacterized protein</fullName>
    </submittedName>
</protein>
<proteinExistence type="predicted"/>
<feature type="compositionally biased region" description="Basic residues" evidence="1">
    <location>
        <begin position="42"/>
        <end position="57"/>
    </location>
</feature>
<feature type="region of interest" description="Disordered" evidence="1">
    <location>
        <begin position="1"/>
        <end position="78"/>
    </location>
</feature>
<evidence type="ECO:0000256" key="1">
    <source>
        <dbReference type="SAM" id="MobiDB-lite"/>
    </source>
</evidence>
<dbReference type="Proteomes" id="UP000002505">
    <property type="component" value="Chromosome"/>
</dbReference>
<evidence type="ECO:0000313" key="2">
    <source>
        <dbReference type="EMBL" id="ACL38288.1"/>
    </source>
</evidence>
<name>B8H9Q4_PSECP</name>
<reference evidence="2" key="1">
    <citation type="submission" date="2009-01" db="EMBL/GenBank/DDBJ databases">
        <title>Complete sequence of chromosome of Arthrobacter chlorophenolicus A6.</title>
        <authorList>
            <consortium name="US DOE Joint Genome Institute"/>
            <person name="Lucas S."/>
            <person name="Copeland A."/>
            <person name="Lapidus A."/>
            <person name="Glavina del Rio T."/>
            <person name="Tice H."/>
            <person name="Bruce D."/>
            <person name="Goodwin L."/>
            <person name="Pitluck S."/>
            <person name="Goltsman E."/>
            <person name="Clum A."/>
            <person name="Larimer F."/>
            <person name="Land M."/>
            <person name="Hauser L."/>
            <person name="Kyrpides N."/>
            <person name="Mikhailova N."/>
            <person name="Jansson J."/>
            <person name="Richardson P."/>
        </authorList>
    </citation>
    <scope>NUCLEOTIDE SEQUENCE [LARGE SCALE GENOMIC DNA]</scope>
    <source>
        <strain evidence="2">A6</strain>
    </source>
</reference>
<dbReference type="HOGENOM" id="CLU_1782885_0_0_11"/>
<sequence>MDANPGPPATAARNEGAGGAAAGDAHRKDAAGLSADANVRQGSRRRRGSSAKPRRSSGGKAARGHEDTANQGQDWHRLEAGQLVDVHLPEGFSFRGTVDAKTADSGVIWIRSDAGARRMFGHLEGVRLAGRTAASGTLAGRDAVP</sequence>